<dbReference type="EMBL" id="KI546074">
    <property type="protein sequence ID" value="EST46494.1"/>
    <property type="molecule type" value="Genomic_DNA"/>
</dbReference>
<keyword evidence="6 7" id="KW-0012">Acyltransferase</keyword>
<keyword evidence="3 7" id="KW-0812">Transmembrane</keyword>
<dbReference type="PROSITE" id="PS50216">
    <property type="entry name" value="DHHC"/>
    <property type="match status" value="1"/>
</dbReference>
<evidence type="ECO:0000256" key="6">
    <source>
        <dbReference type="ARBA" id="ARBA00023315"/>
    </source>
</evidence>
<evidence type="ECO:0000256" key="5">
    <source>
        <dbReference type="ARBA" id="ARBA00023136"/>
    </source>
</evidence>
<evidence type="ECO:0000256" key="4">
    <source>
        <dbReference type="ARBA" id="ARBA00022989"/>
    </source>
</evidence>
<keyword evidence="2 7" id="KW-0808">Transferase</keyword>
<feature type="domain" description="Palmitoyltransferase DHHC" evidence="8">
    <location>
        <begin position="62"/>
        <end position="177"/>
    </location>
</feature>
<accession>V6M042</accession>
<evidence type="ECO:0000313" key="10">
    <source>
        <dbReference type="EMBL" id="KAH0573880.1"/>
    </source>
</evidence>
<dbReference type="VEuPathDB" id="GiardiaDB:SS50377_23815"/>
<evidence type="ECO:0000313" key="9">
    <source>
        <dbReference type="EMBL" id="EST46494.1"/>
    </source>
</evidence>
<dbReference type="InterPro" id="IPR039859">
    <property type="entry name" value="PFA4/ZDH16/20/ERF2-like"/>
</dbReference>
<dbReference type="PANTHER" id="PTHR22883">
    <property type="entry name" value="ZINC FINGER DHHC DOMAIN CONTAINING PROTEIN"/>
    <property type="match status" value="1"/>
</dbReference>
<name>V6M042_9EUKA</name>
<dbReference type="GO" id="GO:0016020">
    <property type="term" value="C:membrane"/>
    <property type="evidence" value="ECO:0007669"/>
    <property type="project" value="UniProtKB-SubCell"/>
</dbReference>
<comment type="subcellular location">
    <subcellularLocation>
        <location evidence="1">Membrane</location>
        <topology evidence="1">Multi-pass membrane protein</topology>
    </subcellularLocation>
</comment>
<keyword evidence="4 7" id="KW-1133">Transmembrane helix</keyword>
<dbReference type="OrthoDB" id="429515at2759"/>
<evidence type="ECO:0000256" key="2">
    <source>
        <dbReference type="ARBA" id="ARBA00022679"/>
    </source>
</evidence>
<reference evidence="9 10" key="1">
    <citation type="journal article" date="2014" name="PLoS Genet.">
        <title>The Genome of Spironucleus salmonicida Highlights a Fish Pathogen Adapted to Fluctuating Environments.</title>
        <authorList>
            <person name="Xu F."/>
            <person name="Jerlstrom-Hultqvist J."/>
            <person name="Einarsson E."/>
            <person name="Astvaldsson A."/>
            <person name="Svard S.G."/>
            <person name="Andersson J.O."/>
        </authorList>
    </citation>
    <scope>NUCLEOTIDE SEQUENCE</scope>
    <source>
        <strain evidence="10">ATCC 50377</strain>
    </source>
</reference>
<feature type="transmembrane region" description="Helical" evidence="7">
    <location>
        <begin position="106"/>
        <end position="125"/>
    </location>
</feature>
<keyword evidence="11" id="KW-1185">Reference proteome</keyword>
<evidence type="ECO:0000313" key="11">
    <source>
        <dbReference type="Proteomes" id="UP000018208"/>
    </source>
</evidence>
<organism evidence="9">
    <name type="scientific">Spironucleus salmonicida</name>
    <dbReference type="NCBI Taxonomy" id="348837"/>
    <lineage>
        <taxon>Eukaryota</taxon>
        <taxon>Metamonada</taxon>
        <taxon>Diplomonadida</taxon>
        <taxon>Hexamitidae</taxon>
        <taxon>Hexamitinae</taxon>
        <taxon>Spironucleus</taxon>
    </lineage>
</organism>
<gene>
    <name evidence="9" type="ORF">SS50377_13574</name>
    <name evidence="10" type="ORF">SS50377_23815</name>
</gene>
<dbReference type="EMBL" id="AUWU02000004">
    <property type="protein sequence ID" value="KAH0573880.1"/>
    <property type="molecule type" value="Genomic_DNA"/>
</dbReference>
<comment type="domain">
    <text evidence="7">The DHHC domain is required for palmitoyltransferase activity.</text>
</comment>
<dbReference type="InterPro" id="IPR001594">
    <property type="entry name" value="Palmitoyltrfase_DHHC"/>
</dbReference>
<keyword evidence="5 7" id="KW-0472">Membrane</keyword>
<reference evidence="10" key="2">
    <citation type="submission" date="2020-12" db="EMBL/GenBank/DDBJ databases">
        <title>New Spironucleus salmonicida genome in near-complete chromosomes.</title>
        <authorList>
            <person name="Xu F."/>
            <person name="Kurt Z."/>
            <person name="Jimenez-Gonzalez A."/>
            <person name="Astvaldsson A."/>
            <person name="Andersson J.O."/>
            <person name="Svard S.G."/>
        </authorList>
    </citation>
    <scope>NUCLEOTIDE SEQUENCE</scope>
    <source>
        <strain evidence="10">ATCC 50377</strain>
    </source>
</reference>
<evidence type="ECO:0000256" key="3">
    <source>
        <dbReference type="ARBA" id="ARBA00022692"/>
    </source>
</evidence>
<dbReference type="GO" id="GO:0006612">
    <property type="term" value="P:protein targeting to membrane"/>
    <property type="evidence" value="ECO:0007669"/>
    <property type="project" value="TreeGrafter"/>
</dbReference>
<dbReference type="AlphaFoldDB" id="V6M042"/>
<evidence type="ECO:0000256" key="1">
    <source>
        <dbReference type="ARBA" id="ARBA00004141"/>
    </source>
</evidence>
<dbReference type="EC" id="2.3.1.225" evidence="7"/>
<sequence length="181" mass="20548">MDISPLKAFPFVFNLSALFICLYHGKPLQRIFITATYSITTFYHIKIVTFQPRITLNTTLTQSKYCPHCNLTVPQQSKHSQRAGYCIARYDHFCVLFQIPIGQKNVLLYLTMQILEICYTIQLLIVLSNAMMSKNECGPGEVVHVVLSIVVLLGVSMTFLQLVAYTVKGTTQYESKNGKKK</sequence>
<protein>
    <recommendedName>
        <fullName evidence="7">Palmitoyltransferase</fullName>
        <ecNumber evidence="7">2.3.1.225</ecNumber>
    </recommendedName>
</protein>
<evidence type="ECO:0000256" key="7">
    <source>
        <dbReference type="RuleBase" id="RU079119"/>
    </source>
</evidence>
<dbReference type="GO" id="GO:0019706">
    <property type="term" value="F:protein-cysteine S-palmitoyltransferase activity"/>
    <property type="evidence" value="ECO:0007669"/>
    <property type="project" value="UniProtKB-EC"/>
</dbReference>
<dbReference type="GO" id="GO:0005794">
    <property type="term" value="C:Golgi apparatus"/>
    <property type="evidence" value="ECO:0007669"/>
    <property type="project" value="TreeGrafter"/>
</dbReference>
<comment type="similarity">
    <text evidence="7">Belongs to the DHHC palmitoyltransferase family.</text>
</comment>
<dbReference type="Pfam" id="PF01529">
    <property type="entry name" value="DHHC"/>
    <property type="match status" value="1"/>
</dbReference>
<dbReference type="GO" id="GO:0005783">
    <property type="term" value="C:endoplasmic reticulum"/>
    <property type="evidence" value="ECO:0007669"/>
    <property type="project" value="TreeGrafter"/>
</dbReference>
<feature type="transmembrane region" description="Helical" evidence="7">
    <location>
        <begin position="145"/>
        <end position="167"/>
    </location>
</feature>
<comment type="catalytic activity">
    <reaction evidence="7">
        <text>L-cysteinyl-[protein] + hexadecanoyl-CoA = S-hexadecanoyl-L-cysteinyl-[protein] + CoA</text>
        <dbReference type="Rhea" id="RHEA:36683"/>
        <dbReference type="Rhea" id="RHEA-COMP:10131"/>
        <dbReference type="Rhea" id="RHEA-COMP:11032"/>
        <dbReference type="ChEBI" id="CHEBI:29950"/>
        <dbReference type="ChEBI" id="CHEBI:57287"/>
        <dbReference type="ChEBI" id="CHEBI:57379"/>
        <dbReference type="ChEBI" id="CHEBI:74151"/>
        <dbReference type="EC" id="2.3.1.225"/>
    </reaction>
</comment>
<evidence type="ECO:0000259" key="8">
    <source>
        <dbReference type="Pfam" id="PF01529"/>
    </source>
</evidence>
<proteinExistence type="inferred from homology"/>
<dbReference type="Proteomes" id="UP000018208">
    <property type="component" value="Unassembled WGS sequence"/>
</dbReference>